<evidence type="ECO:0008006" key="9">
    <source>
        <dbReference type="Google" id="ProtNLM"/>
    </source>
</evidence>
<comment type="subcellular location">
    <subcellularLocation>
        <location evidence="1">Endomembrane system</location>
        <topology evidence="1">Multi-pass membrane protein</topology>
    </subcellularLocation>
</comment>
<evidence type="ECO:0000313" key="8">
    <source>
        <dbReference type="Proteomes" id="UP000308730"/>
    </source>
</evidence>
<comment type="caution">
    <text evidence="7">The sequence shown here is derived from an EMBL/GenBank/DDBJ whole genome shotgun (WGS) entry which is preliminary data.</text>
</comment>
<dbReference type="Proteomes" id="UP000308730">
    <property type="component" value="Unassembled WGS sequence"/>
</dbReference>
<sequence length="231" mass="25224">MLTLSLLLTGVLGMLQEVTYKKYGPHWKEGLFYTHSLSLPVFLFLIPHVSYGFQSLSSSTTRFSHPNPQDTADPAFAALARLLPTAVAPFTPYLILGVNLVTQLICVSGVNQLSSVSRTHSLTLTLTLTLFLTHADHTPLSLFTFHLSPHMFILVPFTHQRVSSVSTNLVLTTRKAVSLCFSVWWFGNGWNTELGVGAGMVFLGSVLYTLVSSSSSAPQASPSPGKRKKVE</sequence>
<dbReference type="Pfam" id="PF08449">
    <property type="entry name" value="UAA"/>
    <property type="match status" value="2"/>
</dbReference>
<evidence type="ECO:0000256" key="3">
    <source>
        <dbReference type="ARBA" id="ARBA00022597"/>
    </source>
</evidence>
<protein>
    <recommendedName>
        <fullName evidence="9">Sugar phosphate transporter domain-containing protein</fullName>
    </recommendedName>
</protein>
<keyword evidence="4" id="KW-0812">Transmembrane</keyword>
<dbReference type="AlphaFoldDB" id="A0A4S4N0K0"/>
<reference evidence="7 8" key="1">
    <citation type="submission" date="2019-02" db="EMBL/GenBank/DDBJ databases">
        <title>Genome sequencing of the rare red list fungi Antrodiella citrinella (Flaviporus citrinellus).</title>
        <authorList>
            <person name="Buettner E."/>
            <person name="Kellner H."/>
        </authorList>
    </citation>
    <scope>NUCLEOTIDE SEQUENCE [LARGE SCALE GENOMIC DNA]</scope>
    <source>
        <strain evidence="7 8">DSM 108506</strain>
    </source>
</reference>
<dbReference type="PANTHER" id="PTHR10778">
    <property type="entry name" value="SOLUTE CARRIER FAMILY 35 MEMBER B"/>
    <property type="match status" value="1"/>
</dbReference>
<keyword evidence="3" id="KW-0762">Sugar transport</keyword>
<dbReference type="GO" id="GO:0005464">
    <property type="term" value="F:UDP-xylose transmembrane transporter activity"/>
    <property type="evidence" value="ECO:0007669"/>
    <property type="project" value="TreeGrafter"/>
</dbReference>
<dbReference type="GO" id="GO:0005789">
    <property type="term" value="C:endoplasmic reticulum membrane"/>
    <property type="evidence" value="ECO:0007669"/>
    <property type="project" value="TreeGrafter"/>
</dbReference>
<keyword evidence="2" id="KW-0813">Transport</keyword>
<dbReference type="InterPro" id="IPR013657">
    <property type="entry name" value="SCL35B1-4/HUT1"/>
</dbReference>
<dbReference type="GO" id="GO:0005462">
    <property type="term" value="F:UDP-N-acetylglucosamine transmembrane transporter activity"/>
    <property type="evidence" value="ECO:0007669"/>
    <property type="project" value="TreeGrafter"/>
</dbReference>
<dbReference type="PANTHER" id="PTHR10778:SF4">
    <property type="entry name" value="NUCLEOTIDE SUGAR TRANSPORTER SLC35B4"/>
    <property type="match status" value="1"/>
</dbReference>
<evidence type="ECO:0000256" key="2">
    <source>
        <dbReference type="ARBA" id="ARBA00022448"/>
    </source>
</evidence>
<dbReference type="GO" id="GO:0000139">
    <property type="term" value="C:Golgi membrane"/>
    <property type="evidence" value="ECO:0007669"/>
    <property type="project" value="TreeGrafter"/>
</dbReference>
<evidence type="ECO:0000256" key="4">
    <source>
        <dbReference type="ARBA" id="ARBA00022692"/>
    </source>
</evidence>
<keyword evidence="5" id="KW-1133">Transmembrane helix</keyword>
<proteinExistence type="predicted"/>
<organism evidence="7 8">
    <name type="scientific">Antrodiella citrinella</name>
    <dbReference type="NCBI Taxonomy" id="2447956"/>
    <lineage>
        <taxon>Eukaryota</taxon>
        <taxon>Fungi</taxon>
        <taxon>Dikarya</taxon>
        <taxon>Basidiomycota</taxon>
        <taxon>Agaricomycotina</taxon>
        <taxon>Agaricomycetes</taxon>
        <taxon>Polyporales</taxon>
        <taxon>Steccherinaceae</taxon>
        <taxon>Antrodiella</taxon>
    </lineage>
</organism>
<evidence type="ECO:0000256" key="1">
    <source>
        <dbReference type="ARBA" id="ARBA00004127"/>
    </source>
</evidence>
<evidence type="ECO:0000313" key="7">
    <source>
        <dbReference type="EMBL" id="THH32382.1"/>
    </source>
</evidence>
<keyword evidence="6" id="KW-0472">Membrane</keyword>
<keyword evidence="8" id="KW-1185">Reference proteome</keyword>
<accession>A0A4S4N0K0</accession>
<dbReference type="EMBL" id="SGPM01000023">
    <property type="protein sequence ID" value="THH32382.1"/>
    <property type="molecule type" value="Genomic_DNA"/>
</dbReference>
<name>A0A4S4N0K0_9APHY</name>
<dbReference type="OrthoDB" id="999962at2759"/>
<evidence type="ECO:0000256" key="5">
    <source>
        <dbReference type="ARBA" id="ARBA00022989"/>
    </source>
</evidence>
<evidence type="ECO:0000256" key="6">
    <source>
        <dbReference type="ARBA" id="ARBA00023136"/>
    </source>
</evidence>
<gene>
    <name evidence="7" type="ORF">EUX98_g1797</name>
</gene>